<dbReference type="HAMAP" id="MF_00626">
    <property type="entry name" value="Germination_prot"/>
    <property type="match status" value="1"/>
</dbReference>
<dbReference type="PIRSF" id="PIRSF019549">
    <property type="entry name" value="Peptidase_A25"/>
    <property type="match status" value="1"/>
</dbReference>
<proteinExistence type="inferred from homology"/>
<feature type="propeptide" id="PRO_5011800085" evidence="4">
    <location>
        <begin position="1"/>
        <end position="11"/>
    </location>
</feature>
<comment type="similarity">
    <text evidence="4">Belongs to the peptidase A25 family.</text>
</comment>
<dbReference type="InterPro" id="IPR005080">
    <property type="entry name" value="Peptidase_A25"/>
</dbReference>
<keyword evidence="6" id="KW-1185">Reference proteome</keyword>
<dbReference type="GO" id="GO:0006508">
    <property type="term" value="P:proteolysis"/>
    <property type="evidence" value="ECO:0007669"/>
    <property type="project" value="UniProtKB-UniRule"/>
</dbReference>
<dbReference type="SUPFAM" id="SSF53163">
    <property type="entry name" value="HybD-like"/>
    <property type="match status" value="1"/>
</dbReference>
<dbReference type="InterPro" id="IPR023430">
    <property type="entry name" value="Pept_HybD-like_dom_sf"/>
</dbReference>
<evidence type="ECO:0000256" key="1">
    <source>
        <dbReference type="ARBA" id="ARBA00022670"/>
    </source>
</evidence>
<dbReference type="STRING" id="571933.SAMN05216362_10443"/>
<dbReference type="AlphaFoldDB" id="A0A1H9BQY3"/>
<sequence>MVQKEFRPRTDLAVEAKEMFVEQNPEKKHELDGIIIKEYQEGKYKLTRVEIDEQGSERVGKKPGNYVTVEAQELRNMHPEFGRQSSTILSKEIKRLMDEHNIPDDAKCLIVGLGNGYVTPDALGPFTVNKLYVTSHLFELHPEMVGEGDRPVSAFTPGVMGLTGMETSDVIFGVVRKTNPDFMIVVDALAARSIDRVNTTIQLSDTGINPGSGIGNDRKEVSKETLNIPVFSIGIPTVVDAVTITNDTIDFLLKHFGREMEEGDKPGKALTPAGMDFGERREYTDEDLPDEETRQTYLGIVGALKEDEKRQLIREVLRPTGHNLIVTPKEVDEVIEYMSEIVASGINQALHDSITPENAKHYLK</sequence>
<evidence type="ECO:0000256" key="3">
    <source>
        <dbReference type="ARBA" id="ARBA00023145"/>
    </source>
</evidence>
<dbReference type="Pfam" id="PF03418">
    <property type="entry name" value="Peptidase_A25"/>
    <property type="match status" value="1"/>
</dbReference>
<comment type="catalytic activity">
    <reaction evidence="4">
        <text>Endopeptidase action with P4 Glu or Asp, P1 preferably Glu &gt; Asp, P1' hydrophobic and P2' Ala.</text>
        <dbReference type="EC" id="3.4.24.78"/>
    </reaction>
</comment>
<dbReference type="GO" id="GO:0009847">
    <property type="term" value="P:spore germination"/>
    <property type="evidence" value="ECO:0007669"/>
    <property type="project" value="UniProtKB-UniRule"/>
</dbReference>
<feature type="chain" id="PRO_5023224416" description="Germination protease" evidence="4">
    <location>
        <begin position="12"/>
        <end position="364"/>
    </location>
</feature>
<comment type="subunit">
    <text evidence="4">Homotetramer.</text>
</comment>
<name>A0A1H9BQY3_9BACI</name>
<dbReference type="EC" id="3.4.24.78" evidence="4"/>
<dbReference type="Proteomes" id="UP000199427">
    <property type="component" value="Unassembled WGS sequence"/>
</dbReference>
<dbReference type="GO" id="GO:0004222">
    <property type="term" value="F:metalloendopeptidase activity"/>
    <property type="evidence" value="ECO:0007669"/>
    <property type="project" value="UniProtKB-UniRule"/>
</dbReference>
<dbReference type="NCBIfam" id="TIGR01441">
    <property type="entry name" value="GPR"/>
    <property type="match status" value="1"/>
</dbReference>
<gene>
    <name evidence="4" type="primary">gpr</name>
    <name evidence="5" type="ORF">SAMN05216362_10443</name>
</gene>
<reference evidence="5 6" key="1">
    <citation type="submission" date="2016-10" db="EMBL/GenBank/DDBJ databases">
        <authorList>
            <person name="de Groot N.N."/>
        </authorList>
    </citation>
    <scope>NUCLEOTIDE SEQUENCE [LARGE SCALE GENOMIC DNA]</scope>
    <source>
        <strain evidence="5 6">DSM 21633</strain>
    </source>
</reference>
<dbReference type="EMBL" id="FOES01000004">
    <property type="protein sequence ID" value="SEP90778.1"/>
    <property type="molecule type" value="Genomic_DNA"/>
</dbReference>
<dbReference type="RefSeq" id="WP_091772634.1">
    <property type="nucleotide sequence ID" value="NZ_CAESCL010000012.1"/>
</dbReference>
<accession>A0A1H9BQY3</accession>
<evidence type="ECO:0000313" key="5">
    <source>
        <dbReference type="EMBL" id="SEP90778.1"/>
    </source>
</evidence>
<keyword evidence="2 4" id="KW-0378">Hydrolase</keyword>
<comment type="PTM">
    <text evidence="4">Autoproteolytically processed. The inactive tetrameric zymogen termed p46 autoprocesses to a smaller form termed p41, which is active only during spore germination.</text>
</comment>
<comment type="function">
    <text evidence="4">Initiates the rapid degradation of small, acid-soluble proteins during spore germination.</text>
</comment>
<evidence type="ECO:0000313" key="6">
    <source>
        <dbReference type="Proteomes" id="UP000199427"/>
    </source>
</evidence>
<evidence type="ECO:0000256" key="2">
    <source>
        <dbReference type="ARBA" id="ARBA00022801"/>
    </source>
</evidence>
<keyword evidence="3 4" id="KW-0865">Zymogen</keyword>
<dbReference type="Gene3D" id="3.40.50.1450">
    <property type="entry name" value="HybD-like"/>
    <property type="match status" value="2"/>
</dbReference>
<evidence type="ECO:0000256" key="4">
    <source>
        <dbReference type="HAMAP-Rule" id="MF_00626"/>
    </source>
</evidence>
<dbReference type="OrthoDB" id="9777293at2"/>
<keyword evidence="1 4" id="KW-0645">Protease</keyword>
<organism evidence="5 6">
    <name type="scientific">Piscibacillus halophilus</name>
    <dbReference type="NCBI Taxonomy" id="571933"/>
    <lineage>
        <taxon>Bacteria</taxon>
        <taxon>Bacillati</taxon>
        <taxon>Bacillota</taxon>
        <taxon>Bacilli</taxon>
        <taxon>Bacillales</taxon>
        <taxon>Bacillaceae</taxon>
        <taxon>Piscibacillus</taxon>
    </lineage>
</organism>
<protein>
    <recommendedName>
        <fullName evidence="4">Germination protease</fullName>
        <ecNumber evidence="4">3.4.24.78</ecNumber>
    </recommendedName>
    <alternativeName>
        <fullName evidence="4">GPR endopeptidase</fullName>
    </alternativeName>
    <alternativeName>
        <fullName evidence="4">Germination proteinase</fullName>
    </alternativeName>
    <alternativeName>
        <fullName evidence="4">Spore protease</fullName>
    </alternativeName>
</protein>